<keyword evidence="3" id="KW-0862">Zinc</keyword>
<gene>
    <name evidence="7" type="ORF">SAMN05421578_11874</name>
</gene>
<dbReference type="CDD" id="cd07153">
    <property type="entry name" value="Fur_like"/>
    <property type="match status" value="1"/>
</dbReference>
<evidence type="ECO:0000313" key="8">
    <source>
        <dbReference type="Proteomes" id="UP000186666"/>
    </source>
</evidence>
<keyword evidence="2" id="KW-0678">Repressor</keyword>
<evidence type="ECO:0000313" key="7">
    <source>
        <dbReference type="EMBL" id="SIR55421.1"/>
    </source>
</evidence>
<dbReference type="InterPro" id="IPR036390">
    <property type="entry name" value="WH_DNA-bd_sf"/>
</dbReference>
<keyword evidence="5" id="KW-0238">DNA-binding</keyword>
<evidence type="ECO:0000256" key="5">
    <source>
        <dbReference type="ARBA" id="ARBA00023125"/>
    </source>
</evidence>
<dbReference type="Gene3D" id="3.30.1490.190">
    <property type="match status" value="1"/>
</dbReference>
<dbReference type="InterPro" id="IPR036388">
    <property type="entry name" value="WH-like_DNA-bd_sf"/>
</dbReference>
<dbReference type="InterPro" id="IPR043135">
    <property type="entry name" value="Fur_C"/>
</dbReference>
<comment type="caution">
    <text evidence="7">The sequence shown here is derived from an EMBL/GenBank/DDBJ whole genome shotgun (WGS) entry which is preliminary data.</text>
</comment>
<organism evidence="7 8">
    <name type="scientific">Paenibacillus macquariensis</name>
    <dbReference type="NCBI Taxonomy" id="948756"/>
    <lineage>
        <taxon>Bacteria</taxon>
        <taxon>Bacillati</taxon>
        <taxon>Bacillota</taxon>
        <taxon>Bacilli</taxon>
        <taxon>Bacillales</taxon>
        <taxon>Paenibacillaceae</taxon>
        <taxon>Paenibacillus</taxon>
    </lineage>
</organism>
<dbReference type="Pfam" id="PF01475">
    <property type="entry name" value="FUR"/>
    <property type="match status" value="1"/>
</dbReference>
<comment type="similarity">
    <text evidence="1">Belongs to the Fur family.</text>
</comment>
<keyword evidence="4" id="KW-0805">Transcription regulation</keyword>
<evidence type="ECO:0000256" key="2">
    <source>
        <dbReference type="ARBA" id="ARBA00022491"/>
    </source>
</evidence>
<protein>
    <submittedName>
        <fullName evidence="7">Fur family transcriptional regulator, ferric uptake regulator</fullName>
    </submittedName>
</protein>
<evidence type="ECO:0000256" key="4">
    <source>
        <dbReference type="ARBA" id="ARBA00023015"/>
    </source>
</evidence>
<evidence type="ECO:0000256" key="6">
    <source>
        <dbReference type="ARBA" id="ARBA00023163"/>
    </source>
</evidence>
<dbReference type="Proteomes" id="UP000186666">
    <property type="component" value="Unassembled WGS sequence"/>
</dbReference>
<dbReference type="PANTHER" id="PTHR33202:SF7">
    <property type="entry name" value="FERRIC UPTAKE REGULATION PROTEIN"/>
    <property type="match status" value="1"/>
</dbReference>
<dbReference type="PANTHER" id="PTHR33202">
    <property type="entry name" value="ZINC UPTAKE REGULATION PROTEIN"/>
    <property type="match status" value="1"/>
</dbReference>
<dbReference type="InterPro" id="IPR002481">
    <property type="entry name" value="FUR"/>
</dbReference>
<dbReference type="Gene3D" id="1.10.10.10">
    <property type="entry name" value="Winged helix-like DNA-binding domain superfamily/Winged helix DNA-binding domain"/>
    <property type="match status" value="1"/>
</dbReference>
<evidence type="ECO:0000256" key="3">
    <source>
        <dbReference type="ARBA" id="ARBA00022833"/>
    </source>
</evidence>
<dbReference type="SUPFAM" id="SSF46785">
    <property type="entry name" value="Winged helix' DNA-binding domain"/>
    <property type="match status" value="1"/>
</dbReference>
<reference evidence="7 8" key="1">
    <citation type="submission" date="2017-01" db="EMBL/GenBank/DDBJ databases">
        <authorList>
            <person name="Varghese N."/>
            <person name="Submissions S."/>
        </authorList>
    </citation>
    <scope>NUCLEOTIDE SEQUENCE [LARGE SCALE GENOMIC DNA]</scope>
    <source>
        <strain evidence="7 8">ATCC 23464</strain>
    </source>
</reference>
<sequence>MMDARIDEIRKQLTAKGFKLTAQREETVKVLLENEDNHLTTEEIYMIVKNRVAEIGIATVYRTLELLKELHVIEKVNFGDGVYRFDLRRKNQAHFHHHLICTECGAVQEILEDWLLPLENRVLLEFGFTVEDHRLDFQGVCHSCKAKHTSEECKAVS</sequence>
<keyword evidence="6" id="KW-0804">Transcription</keyword>
<name>A0ABY1KBF9_9BACL</name>
<proteinExistence type="inferred from homology"/>
<accession>A0ABY1KBF9</accession>
<dbReference type="EMBL" id="FTNK01000018">
    <property type="protein sequence ID" value="SIR55421.1"/>
    <property type="molecule type" value="Genomic_DNA"/>
</dbReference>
<evidence type="ECO:0000256" key="1">
    <source>
        <dbReference type="ARBA" id="ARBA00007957"/>
    </source>
</evidence>
<keyword evidence="8" id="KW-1185">Reference proteome</keyword>